<sequence length="187" mass="20649">MRIVPDTGWYQPISTEAFEAALHLDDPDDPAALAELFAAAVEMVERGARRSIGPREVEFVVPFAAWGRWWFPVAPVQAVLSVEVEDEEGERVALPASAWRLVRGHDEPQLLRLGPWPAATQAIVVRARVGFDEAGRSLTLRRAAILLAKEWLDAGTSAESGIAAPKISFGVERLIRQVRYCRPKEVA</sequence>
<reference evidence="1 2" key="1">
    <citation type="submission" date="2019-01" db="EMBL/GenBank/DDBJ databases">
        <title>Sinorhodobacter populi sp. nov. isolated from the symptomatic bark tissue of Populus euramericana canker.</title>
        <authorList>
            <person name="Xu G."/>
        </authorList>
    </citation>
    <scope>NUCLEOTIDE SEQUENCE [LARGE SCALE GENOMIC DNA]</scope>
    <source>
        <strain evidence="1 2">CGMCC 1.12963</strain>
    </source>
</reference>
<reference evidence="2" key="2">
    <citation type="submission" date="2019-01" db="EMBL/GenBank/DDBJ databases">
        <title>Sinorhodobacter populi sp. nov. isolated from the symptomatic bark tissue of Populus euramericana canker.</title>
        <authorList>
            <person name="Li Y."/>
        </authorList>
    </citation>
    <scope>NUCLEOTIDE SEQUENCE [LARGE SCALE GENOMIC DNA]</scope>
    <source>
        <strain evidence="2">CGMCC 1.12963</strain>
    </source>
</reference>
<gene>
    <name evidence="1" type="ORF">EOW66_15230</name>
</gene>
<evidence type="ECO:0000313" key="2">
    <source>
        <dbReference type="Proteomes" id="UP000288071"/>
    </source>
</evidence>
<dbReference type="EMBL" id="SAVA01000009">
    <property type="protein sequence ID" value="RWR50353.1"/>
    <property type="molecule type" value="Genomic_DNA"/>
</dbReference>
<dbReference type="RefSeq" id="WP_128157155.1">
    <property type="nucleotide sequence ID" value="NZ_JBHSOM010000008.1"/>
</dbReference>
<accession>A0A443LMI6</accession>
<proteinExistence type="predicted"/>
<organism evidence="1 2">
    <name type="scientific">Paenirhodobacter huangdaonensis</name>
    <dbReference type="NCBI Taxonomy" id="2501515"/>
    <lineage>
        <taxon>Bacteria</taxon>
        <taxon>Pseudomonadati</taxon>
        <taxon>Pseudomonadota</taxon>
        <taxon>Alphaproteobacteria</taxon>
        <taxon>Rhodobacterales</taxon>
        <taxon>Rhodobacter group</taxon>
        <taxon>Paenirhodobacter</taxon>
    </lineage>
</organism>
<dbReference type="InterPro" id="IPR011738">
    <property type="entry name" value="Phage_CHP"/>
</dbReference>
<name>A0A443LMI6_9RHOB</name>
<keyword evidence="2" id="KW-1185">Reference proteome</keyword>
<dbReference type="NCBIfam" id="TIGR02215">
    <property type="entry name" value="phage_chp_gp8"/>
    <property type="match status" value="1"/>
</dbReference>
<dbReference type="AlphaFoldDB" id="A0A443LMI6"/>
<dbReference type="Proteomes" id="UP000288071">
    <property type="component" value="Unassembled WGS sequence"/>
</dbReference>
<comment type="caution">
    <text evidence="1">The sequence shown here is derived from an EMBL/GenBank/DDBJ whole genome shotgun (WGS) entry which is preliminary data.</text>
</comment>
<evidence type="ECO:0008006" key="3">
    <source>
        <dbReference type="Google" id="ProtNLM"/>
    </source>
</evidence>
<protein>
    <recommendedName>
        <fullName evidence="3">Phage gp6-like head-tail connector protein</fullName>
    </recommendedName>
</protein>
<evidence type="ECO:0000313" key="1">
    <source>
        <dbReference type="EMBL" id="RWR50353.1"/>
    </source>
</evidence>